<evidence type="ECO:0000256" key="1">
    <source>
        <dbReference type="ARBA" id="ARBA00005912"/>
    </source>
</evidence>
<comment type="caution">
    <text evidence="5">The sequence shown here is derived from an EMBL/GenBank/DDBJ whole genome shotgun (WGS) entry which is preliminary data.</text>
</comment>
<dbReference type="Pfam" id="PF01765">
    <property type="entry name" value="RRF"/>
    <property type="match status" value="1"/>
</dbReference>
<accession>A0A2M7QE63</accession>
<dbReference type="InterPro" id="IPR002661">
    <property type="entry name" value="Ribosome_recyc_fac"/>
</dbReference>
<dbReference type="GO" id="GO:0006412">
    <property type="term" value="P:translation"/>
    <property type="evidence" value="ECO:0007669"/>
    <property type="project" value="UniProtKB-KW"/>
</dbReference>
<dbReference type="Proteomes" id="UP000230108">
    <property type="component" value="Unassembled WGS sequence"/>
</dbReference>
<keyword evidence="2" id="KW-0648">Protein biosynthesis</keyword>
<gene>
    <name evidence="5" type="ORF">COY90_02755</name>
</gene>
<feature type="coiled-coil region" evidence="3">
    <location>
        <begin position="145"/>
        <end position="179"/>
    </location>
</feature>
<dbReference type="SUPFAM" id="SSF55194">
    <property type="entry name" value="Ribosome recycling factor, RRF"/>
    <property type="match status" value="1"/>
</dbReference>
<protein>
    <submittedName>
        <fullName evidence="5">Ribosome recycling factor</fullName>
    </submittedName>
</protein>
<reference evidence="6" key="1">
    <citation type="submission" date="2017-09" db="EMBL/GenBank/DDBJ databases">
        <title>Depth-based differentiation of microbial function through sediment-hosted aquifers and enrichment of novel symbionts in the deep terrestrial subsurface.</title>
        <authorList>
            <person name="Probst A.J."/>
            <person name="Ladd B."/>
            <person name="Jarett J.K."/>
            <person name="Geller-Mcgrath D.E."/>
            <person name="Sieber C.M.K."/>
            <person name="Emerson J.B."/>
            <person name="Anantharaman K."/>
            <person name="Thomas B.C."/>
            <person name="Malmstrom R."/>
            <person name="Stieglmeier M."/>
            <person name="Klingl A."/>
            <person name="Woyke T."/>
            <person name="Ryan C.M."/>
            <person name="Banfield J.F."/>
        </authorList>
    </citation>
    <scope>NUCLEOTIDE SEQUENCE [LARGE SCALE GENOMIC DNA]</scope>
</reference>
<evidence type="ECO:0000259" key="4">
    <source>
        <dbReference type="Pfam" id="PF01765"/>
    </source>
</evidence>
<dbReference type="FunFam" id="3.30.1360.40:FF:000001">
    <property type="entry name" value="Ribosome-recycling factor"/>
    <property type="match status" value="1"/>
</dbReference>
<dbReference type="EMBL" id="PFLF01000055">
    <property type="protein sequence ID" value="PIY69052.1"/>
    <property type="molecule type" value="Genomic_DNA"/>
</dbReference>
<dbReference type="PANTHER" id="PTHR20982">
    <property type="entry name" value="RIBOSOME RECYCLING FACTOR"/>
    <property type="match status" value="1"/>
</dbReference>
<dbReference type="InterPro" id="IPR036191">
    <property type="entry name" value="RRF_sf"/>
</dbReference>
<dbReference type="GO" id="GO:0043023">
    <property type="term" value="F:ribosomal large subunit binding"/>
    <property type="evidence" value="ECO:0007669"/>
    <property type="project" value="TreeGrafter"/>
</dbReference>
<proteinExistence type="inferred from homology"/>
<evidence type="ECO:0000256" key="2">
    <source>
        <dbReference type="ARBA" id="ARBA00022917"/>
    </source>
</evidence>
<comment type="similarity">
    <text evidence="1">Belongs to the RRF family.</text>
</comment>
<dbReference type="PANTHER" id="PTHR20982:SF3">
    <property type="entry name" value="MITOCHONDRIAL RIBOSOME RECYCLING FACTOR PSEUDO 1"/>
    <property type="match status" value="1"/>
</dbReference>
<evidence type="ECO:0000256" key="3">
    <source>
        <dbReference type="SAM" id="Coils"/>
    </source>
</evidence>
<sequence length="184" mass="20575">MDLTAFKQQLASTVSALKEDLKTIRTGRANPIIVEQLMVDAYGGSAKLKVMELASITTEGSAAVVIIPFDPSTVPDIEKAILKSPLGLTPQTQGTRIIIRIPPLSAEQRDKYVKLVGQKIEEKRNVIRNHRDDIRKKIKASFDEKNLTEDDKFRLEKEIDALAQKVNEELVIVKEAKEKEIQAV</sequence>
<name>A0A2M7QE63_9BACT</name>
<feature type="domain" description="Ribosome recycling factor" evidence="4">
    <location>
        <begin position="17"/>
        <end position="181"/>
    </location>
</feature>
<dbReference type="AlphaFoldDB" id="A0A2M7QE63"/>
<evidence type="ECO:0000313" key="6">
    <source>
        <dbReference type="Proteomes" id="UP000230108"/>
    </source>
</evidence>
<dbReference type="InterPro" id="IPR023584">
    <property type="entry name" value="Ribosome_recyc_fac_dom"/>
</dbReference>
<evidence type="ECO:0000313" key="5">
    <source>
        <dbReference type="EMBL" id="PIY69052.1"/>
    </source>
</evidence>
<dbReference type="Gene3D" id="3.30.1360.40">
    <property type="match status" value="1"/>
</dbReference>
<keyword evidence="3" id="KW-0175">Coiled coil</keyword>
<dbReference type="Gene3D" id="1.10.132.20">
    <property type="entry name" value="Ribosome-recycling factor"/>
    <property type="match status" value="1"/>
</dbReference>
<organism evidence="5 6">
    <name type="scientific">Candidatus Roizmanbacteria bacterium CG_4_10_14_0_8_um_filter_39_9</name>
    <dbReference type="NCBI Taxonomy" id="1974829"/>
    <lineage>
        <taxon>Bacteria</taxon>
        <taxon>Candidatus Roizmaniibacteriota</taxon>
    </lineage>
</organism>